<gene>
    <name evidence="6" type="ORF">AKJ09_10694</name>
</gene>
<accession>A0A0K1QE33</accession>
<dbReference type="InterPro" id="IPR036388">
    <property type="entry name" value="WH-like_DNA-bd_sf"/>
</dbReference>
<dbReference type="Pfam" id="PF02631">
    <property type="entry name" value="RecX_HTH2"/>
    <property type="match status" value="1"/>
</dbReference>
<keyword evidence="7" id="KW-1185">Reference proteome</keyword>
<dbReference type="Proteomes" id="UP000064967">
    <property type="component" value="Chromosome"/>
</dbReference>
<dbReference type="PANTHER" id="PTHR33602:SF1">
    <property type="entry name" value="REGULATORY PROTEIN RECX FAMILY PROTEIN"/>
    <property type="match status" value="1"/>
</dbReference>
<keyword evidence="4" id="KW-0963">Cytoplasm</keyword>
<dbReference type="STRING" id="1391654.AKJ09_10694"/>
<organism evidence="6 7">
    <name type="scientific">Labilithrix luteola</name>
    <dbReference type="NCBI Taxonomy" id="1391654"/>
    <lineage>
        <taxon>Bacteria</taxon>
        <taxon>Pseudomonadati</taxon>
        <taxon>Myxococcota</taxon>
        <taxon>Polyangia</taxon>
        <taxon>Polyangiales</taxon>
        <taxon>Labilitrichaceae</taxon>
        <taxon>Labilithrix</taxon>
    </lineage>
</organism>
<dbReference type="KEGG" id="llu:AKJ09_10694"/>
<name>A0A0K1QE33_9BACT</name>
<evidence type="ECO:0000256" key="2">
    <source>
        <dbReference type="ARBA" id="ARBA00009695"/>
    </source>
</evidence>
<comment type="subcellular location">
    <subcellularLocation>
        <location evidence="1">Cytoplasm</location>
    </subcellularLocation>
</comment>
<reference evidence="6 7" key="1">
    <citation type="submission" date="2015-08" db="EMBL/GenBank/DDBJ databases">
        <authorList>
            <person name="Babu N.S."/>
            <person name="Beckwith C.J."/>
            <person name="Beseler K.G."/>
            <person name="Brison A."/>
            <person name="Carone J.V."/>
            <person name="Caskin T.P."/>
            <person name="Diamond M."/>
            <person name="Durham M.E."/>
            <person name="Foxe J.M."/>
            <person name="Go M."/>
            <person name="Henderson B.A."/>
            <person name="Jones I.B."/>
            <person name="McGettigan J.A."/>
            <person name="Micheletti S.J."/>
            <person name="Nasrallah M.E."/>
            <person name="Ortiz D."/>
            <person name="Piller C.R."/>
            <person name="Privatt S.R."/>
            <person name="Schneider S.L."/>
            <person name="Sharp S."/>
            <person name="Smith T.C."/>
            <person name="Stanton J.D."/>
            <person name="Ullery H.E."/>
            <person name="Wilson R.J."/>
            <person name="Serrano M.G."/>
            <person name="Buck G."/>
            <person name="Lee V."/>
            <person name="Wang Y."/>
            <person name="Carvalho R."/>
            <person name="Voegtly L."/>
            <person name="Shi R."/>
            <person name="Duckworth R."/>
            <person name="Johnson A."/>
            <person name="Loviza R."/>
            <person name="Walstead R."/>
            <person name="Shah Z."/>
            <person name="Kiflezghi M."/>
            <person name="Wade K."/>
            <person name="Ball S.L."/>
            <person name="Bradley K.W."/>
            <person name="Asai D.J."/>
            <person name="Bowman C.A."/>
            <person name="Russell D.A."/>
            <person name="Pope W.H."/>
            <person name="Jacobs-Sera D."/>
            <person name="Hendrix R.W."/>
            <person name="Hatfull G.F."/>
        </authorList>
    </citation>
    <scope>NUCLEOTIDE SEQUENCE [LARGE SCALE GENOMIC DNA]</scope>
    <source>
        <strain evidence="6 7">DSM 27648</strain>
    </source>
</reference>
<proteinExistence type="inferred from homology"/>
<dbReference type="GO" id="GO:0006282">
    <property type="term" value="P:regulation of DNA repair"/>
    <property type="evidence" value="ECO:0007669"/>
    <property type="project" value="InterPro"/>
</dbReference>
<evidence type="ECO:0000256" key="1">
    <source>
        <dbReference type="ARBA" id="ARBA00004496"/>
    </source>
</evidence>
<dbReference type="Gene3D" id="1.10.10.10">
    <property type="entry name" value="Winged helix-like DNA-binding domain superfamily/Winged helix DNA-binding domain"/>
    <property type="match status" value="1"/>
</dbReference>
<evidence type="ECO:0000256" key="3">
    <source>
        <dbReference type="ARBA" id="ARBA00018111"/>
    </source>
</evidence>
<evidence type="ECO:0000313" key="7">
    <source>
        <dbReference type="Proteomes" id="UP000064967"/>
    </source>
</evidence>
<evidence type="ECO:0000256" key="4">
    <source>
        <dbReference type="ARBA" id="ARBA00022490"/>
    </source>
</evidence>
<dbReference type="AlphaFoldDB" id="A0A0K1QE33"/>
<comment type="similarity">
    <text evidence="2">Belongs to the RecX family.</text>
</comment>
<evidence type="ECO:0000259" key="5">
    <source>
        <dbReference type="Pfam" id="PF02631"/>
    </source>
</evidence>
<dbReference type="InterPro" id="IPR053924">
    <property type="entry name" value="RecX_HTH_2nd"/>
</dbReference>
<feature type="domain" description="RecX second three-helical" evidence="5">
    <location>
        <begin position="70"/>
        <end position="110"/>
    </location>
</feature>
<dbReference type="EMBL" id="CP012333">
    <property type="protein sequence ID" value="AKV04031.1"/>
    <property type="molecule type" value="Genomic_DNA"/>
</dbReference>
<dbReference type="GO" id="GO:0005737">
    <property type="term" value="C:cytoplasm"/>
    <property type="evidence" value="ECO:0007669"/>
    <property type="project" value="UniProtKB-SubCell"/>
</dbReference>
<dbReference type="InterPro" id="IPR003783">
    <property type="entry name" value="Regulatory_RecX"/>
</dbReference>
<evidence type="ECO:0000313" key="6">
    <source>
        <dbReference type="EMBL" id="AKV04031.1"/>
    </source>
</evidence>
<dbReference type="PANTHER" id="PTHR33602">
    <property type="entry name" value="REGULATORY PROTEIN RECX FAMILY PROTEIN"/>
    <property type="match status" value="1"/>
</dbReference>
<sequence>MLHEAALAYLARSAATAAGVKKTLERRVANWAQRAVRSGRDVETVENEASRAREAIAPVVARLREVGLVNDAAFANARARSLSRSGRSRRAIEAHLTAKGASEEIVREALPNRHEDELGAAITFARKRRLGPFARERDELTAADRQAAKQKALATMARAGFDFRTSDRVLRMDLEQAEEHLREHRRGEF</sequence>
<protein>
    <recommendedName>
        <fullName evidence="3">Regulatory protein RecX</fullName>
    </recommendedName>
</protein>